<dbReference type="EMBL" id="CP033165">
    <property type="protein sequence ID" value="QGH02856.1"/>
    <property type="molecule type" value="Genomic_DNA"/>
</dbReference>
<dbReference type="InterPro" id="IPR000182">
    <property type="entry name" value="GNAT_dom"/>
</dbReference>
<gene>
    <name evidence="11" type="ORF">EA457_10120</name>
</gene>
<dbReference type="GO" id="GO:0016020">
    <property type="term" value="C:membrane"/>
    <property type="evidence" value="ECO:0007669"/>
    <property type="project" value="InterPro"/>
</dbReference>
<evidence type="ECO:0000313" key="12">
    <source>
        <dbReference type="Proteomes" id="UP000347383"/>
    </source>
</evidence>
<feature type="transmembrane region" description="Helical" evidence="9">
    <location>
        <begin position="137"/>
        <end position="157"/>
    </location>
</feature>
<keyword evidence="6" id="KW-0769">Symport</keyword>
<dbReference type="AlphaFoldDB" id="A0A9X7SIZ9"/>
<keyword evidence="7 9" id="KW-1133">Transmembrane helix</keyword>
<keyword evidence="2" id="KW-0813">Transport</keyword>
<protein>
    <submittedName>
        <fullName evidence="11">GNAT family N-acetyltransferase</fullName>
    </submittedName>
</protein>
<evidence type="ECO:0000256" key="4">
    <source>
        <dbReference type="ARBA" id="ARBA00022597"/>
    </source>
</evidence>
<feature type="transmembrane region" description="Helical" evidence="9">
    <location>
        <begin position="102"/>
        <end position="125"/>
    </location>
</feature>
<name>A0A9X7SIZ9_STRDY</name>
<evidence type="ECO:0000256" key="8">
    <source>
        <dbReference type="ARBA" id="ARBA00023136"/>
    </source>
</evidence>
<evidence type="ECO:0000256" key="3">
    <source>
        <dbReference type="ARBA" id="ARBA00022475"/>
    </source>
</evidence>
<dbReference type="RefSeq" id="WP_155778032.1">
    <property type="nucleotide sequence ID" value="NZ_CP033165.1"/>
</dbReference>
<keyword evidence="8 9" id="KW-0472">Membrane</keyword>
<feature type="domain" description="N-acetyltransferase" evidence="10">
    <location>
        <begin position="305"/>
        <end position="465"/>
    </location>
</feature>
<feature type="transmembrane region" description="Helical" evidence="9">
    <location>
        <begin position="196"/>
        <end position="216"/>
    </location>
</feature>
<dbReference type="InterPro" id="IPR016181">
    <property type="entry name" value="Acyl_CoA_acyltransferase"/>
</dbReference>
<evidence type="ECO:0000259" key="10">
    <source>
        <dbReference type="PROSITE" id="PS51186"/>
    </source>
</evidence>
<dbReference type="GO" id="GO:0015649">
    <property type="term" value="F:2-keto-3-deoxygluconate:proton symporter activity"/>
    <property type="evidence" value="ECO:0007669"/>
    <property type="project" value="InterPro"/>
</dbReference>
<feature type="transmembrane region" description="Helical" evidence="9">
    <location>
        <begin position="12"/>
        <end position="29"/>
    </location>
</feature>
<proteinExistence type="inferred from homology"/>
<comment type="similarity">
    <text evidence="1">Belongs to the KdgT transporter family.</text>
</comment>
<dbReference type="Pfam" id="PF00583">
    <property type="entry name" value="Acetyltransf_1"/>
    <property type="match status" value="1"/>
</dbReference>
<evidence type="ECO:0000256" key="5">
    <source>
        <dbReference type="ARBA" id="ARBA00022692"/>
    </source>
</evidence>
<evidence type="ECO:0000256" key="6">
    <source>
        <dbReference type="ARBA" id="ARBA00022847"/>
    </source>
</evidence>
<dbReference type="Gene3D" id="3.40.630.30">
    <property type="match status" value="1"/>
</dbReference>
<feature type="transmembrane region" description="Helical" evidence="9">
    <location>
        <begin position="49"/>
        <end position="66"/>
    </location>
</feature>
<evidence type="ECO:0000256" key="7">
    <source>
        <dbReference type="ARBA" id="ARBA00022989"/>
    </source>
</evidence>
<dbReference type="Pfam" id="PF03812">
    <property type="entry name" value="KdgT"/>
    <property type="match status" value="1"/>
</dbReference>
<dbReference type="PROSITE" id="PS51186">
    <property type="entry name" value="GNAT"/>
    <property type="match status" value="1"/>
</dbReference>
<feature type="transmembrane region" description="Helical" evidence="9">
    <location>
        <begin position="163"/>
        <end position="184"/>
    </location>
</feature>
<sequence length="465" mass="51587">MTTFRKLTTFKGSNFLIPMFLTSIIYTFSPHLLKLGAPFSGLFSQDTTFFIIAVLLMVSGIQTDLGKYPKVIKAIGPVLLLKIGIALLLTLAWKAFFPTTGFLGITVVTITAVLMSLNPGMYLVLLGKDISEMEESAFSVINLLMLPAIPLLILSVGESNINLVTPLLANILPFAIGILIGYLYPSSRSMFRPLSMLLIPFLAVTFGARINIIMALQSSLTGLLLVILYYVLGVLPVALFDKAWNKKEGRMTLSMSSIAAFSMSIPPFVSQYLPLSQKVMAQSISQIAFAVIISSFATPYLYKKIVKTTPKEEKMEKIYQLSRDSHKPEFLLEAMAAVEWKAGAYLAKRLETDQLDALDQVIIMTDSQDNLMGFAALIQEDIVEKPSYGPFLSTVYVAPDYRGQGLSLELVDRITELAREKGVKNLYTITAHKGLYEKNQFIFEGPVQDKFGRDMRLLVKHLNLS</sequence>
<dbReference type="InterPro" id="IPR004684">
    <property type="entry name" value="2keto-3dGluconate_permease"/>
</dbReference>
<keyword evidence="4" id="KW-0762">Sugar transport</keyword>
<feature type="transmembrane region" description="Helical" evidence="9">
    <location>
        <begin position="78"/>
        <end position="96"/>
    </location>
</feature>
<accession>A0A9X7SIZ9</accession>
<evidence type="ECO:0000313" key="11">
    <source>
        <dbReference type="EMBL" id="QGH02856.1"/>
    </source>
</evidence>
<feature type="transmembrane region" description="Helical" evidence="9">
    <location>
        <begin position="222"/>
        <end position="240"/>
    </location>
</feature>
<organism evidence="11 12">
    <name type="scientific">Streptococcus dysgalactiae subsp. dysgalactiae</name>
    <dbReference type="NCBI Taxonomy" id="99822"/>
    <lineage>
        <taxon>Bacteria</taxon>
        <taxon>Bacillati</taxon>
        <taxon>Bacillota</taxon>
        <taxon>Bacilli</taxon>
        <taxon>Lactobacillales</taxon>
        <taxon>Streptococcaceae</taxon>
        <taxon>Streptococcus</taxon>
    </lineage>
</organism>
<feature type="transmembrane region" description="Helical" evidence="9">
    <location>
        <begin position="279"/>
        <end position="302"/>
    </location>
</feature>
<dbReference type="Proteomes" id="UP000347383">
    <property type="component" value="Chromosome"/>
</dbReference>
<keyword evidence="5 9" id="KW-0812">Transmembrane</keyword>
<evidence type="ECO:0000256" key="2">
    <source>
        <dbReference type="ARBA" id="ARBA00022448"/>
    </source>
</evidence>
<feature type="transmembrane region" description="Helical" evidence="9">
    <location>
        <begin position="252"/>
        <end position="273"/>
    </location>
</feature>
<reference evidence="11 12" key="1">
    <citation type="submission" date="2018-10" db="EMBL/GenBank/DDBJ databases">
        <title>Comparative Genomics Analysis of the Streptococcus dysgalactiae subspecies dysgalactiae.</title>
        <authorList>
            <person name="Koh T.H."/>
            <person name="Abdul Rahman N."/>
            <person name="Sessions O.M."/>
        </authorList>
    </citation>
    <scope>NUCLEOTIDE SEQUENCE [LARGE SCALE GENOMIC DNA]</scope>
    <source>
        <strain evidence="11 12">DB60705-15</strain>
    </source>
</reference>
<keyword evidence="3" id="KW-1003">Cell membrane</keyword>
<evidence type="ECO:0000256" key="9">
    <source>
        <dbReference type="SAM" id="Phobius"/>
    </source>
</evidence>
<dbReference type="CDD" id="cd04301">
    <property type="entry name" value="NAT_SF"/>
    <property type="match status" value="1"/>
</dbReference>
<dbReference type="SUPFAM" id="SSF55729">
    <property type="entry name" value="Acyl-CoA N-acyltransferases (Nat)"/>
    <property type="match status" value="1"/>
</dbReference>
<evidence type="ECO:0000256" key="1">
    <source>
        <dbReference type="ARBA" id="ARBA00006430"/>
    </source>
</evidence>
<dbReference type="GO" id="GO:0016747">
    <property type="term" value="F:acyltransferase activity, transferring groups other than amino-acyl groups"/>
    <property type="evidence" value="ECO:0007669"/>
    <property type="project" value="InterPro"/>
</dbReference>